<dbReference type="SUPFAM" id="SSF46894">
    <property type="entry name" value="C-terminal effector domain of the bipartite response regulators"/>
    <property type="match status" value="1"/>
</dbReference>
<feature type="domain" description="Response regulatory" evidence="8">
    <location>
        <begin position="6"/>
        <end position="119"/>
    </location>
</feature>
<dbReference type="PROSITE" id="PS51755">
    <property type="entry name" value="OMPR_PHOB"/>
    <property type="match status" value="1"/>
</dbReference>
<dbReference type="Gene3D" id="3.40.50.2300">
    <property type="match status" value="1"/>
</dbReference>
<keyword evidence="1 6" id="KW-0597">Phosphoprotein</keyword>
<evidence type="ECO:0000256" key="7">
    <source>
        <dbReference type="PROSITE-ProRule" id="PRU01091"/>
    </source>
</evidence>
<feature type="DNA-binding region" description="OmpR/PhoB-type" evidence="7">
    <location>
        <begin position="136"/>
        <end position="232"/>
    </location>
</feature>
<dbReference type="InterPro" id="IPR039420">
    <property type="entry name" value="WalR-like"/>
</dbReference>
<dbReference type="EMBL" id="CP043869">
    <property type="protein sequence ID" value="QEQ96827.1"/>
    <property type="molecule type" value="Genomic_DNA"/>
</dbReference>
<dbReference type="RefSeq" id="WP_138987437.1">
    <property type="nucleotide sequence ID" value="NZ_CP043869.1"/>
</dbReference>
<evidence type="ECO:0000313" key="11">
    <source>
        <dbReference type="Proteomes" id="UP000324760"/>
    </source>
</evidence>
<dbReference type="SMART" id="SM00448">
    <property type="entry name" value="REC"/>
    <property type="match status" value="1"/>
</dbReference>
<evidence type="ECO:0000256" key="3">
    <source>
        <dbReference type="ARBA" id="ARBA00023015"/>
    </source>
</evidence>
<protein>
    <submittedName>
        <fullName evidence="10">Response regulator transcription factor</fullName>
    </submittedName>
</protein>
<dbReference type="CDD" id="cd00383">
    <property type="entry name" value="trans_reg_C"/>
    <property type="match status" value="1"/>
</dbReference>
<name>A0A5P1RB53_9GAMM</name>
<evidence type="ECO:0000256" key="1">
    <source>
        <dbReference type="ARBA" id="ARBA00022553"/>
    </source>
</evidence>
<keyword evidence="11" id="KW-1185">Reference proteome</keyword>
<evidence type="ECO:0000256" key="4">
    <source>
        <dbReference type="ARBA" id="ARBA00023125"/>
    </source>
</evidence>
<dbReference type="KEGG" id="ncu:F0U83_08895"/>
<dbReference type="Gene3D" id="6.10.250.690">
    <property type="match status" value="1"/>
</dbReference>
<keyword evidence="4 7" id="KW-0238">DNA-binding</keyword>
<evidence type="ECO:0000313" key="10">
    <source>
        <dbReference type="EMBL" id="QEQ96827.1"/>
    </source>
</evidence>
<dbReference type="InterPro" id="IPR036388">
    <property type="entry name" value="WH-like_DNA-bd_sf"/>
</dbReference>
<dbReference type="GO" id="GO:0000976">
    <property type="term" value="F:transcription cis-regulatory region binding"/>
    <property type="evidence" value="ECO:0007669"/>
    <property type="project" value="TreeGrafter"/>
</dbReference>
<keyword evidence="3" id="KW-0805">Transcription regulation</keyword>
<dbReference type="PANTHER" id="PTHR48111">
    <property type="entry name" value="REGULATOR OF RPOS"/>
    <property type="match status" value="1"/>
</dbReference>
<evidence type="ECO:0000259" key="8">
    <source>
        <dbReference type="PROSITE" id="PS50110"/>
    </source>
</evidence>
<dbReference type="PANTHER" id="PTHR48111:SF4">
    <property type="entry name" value="DNA-BINDING DUAL TRANSCRIPTIONAL REGULATOR OMPR"/>
    <property type="match status" value="1"/>
</dbReference>
<dbReference type="InterPro" id="IPR016032">
    <property type="entry name" value="Sig_transdc_resp-reg_C-effctor"/>
</dbReference>
<dbReference type="SMART" id="SM00862">
    <property type="entry name" value="Trans_reg_C"/>
    <property type="match status" value="1"/>
</dbReference>
<dbReference type="OrthoDB" id="9802426at2"/>
<evidence type="ECO:0000259" key="9">
    <source>
        <dbReference type="PROSITE" id="PS51755"/>
    </source>
</evidence>
<sequence length="237" mass="26822">MSQRKLIYITDDEKDICDIVGRELNAYGFAVKTFTTAEQLQKALSNQIPDLCIVDLGLPDMDGIELVKSISDQPNMGIMILSGRDGVTDKVLGLELGADDYIVKPFIPRELVARVNSLLRRFKKCEGQERSMDNRQFTAHFAGWCYDPATLTLSSDLTESVELSSAEHELLMLLLRSPRQILSRDQLLGERVSPFDRSIDVRMSRVRKKVENNPKQPALIKTVYGVGYILTVDVEWR</sequence>
<reference evidence="10 11" key="1">
    <citation type="journal article" date="2019" name="Biochem. Eng. J.">
        <title>Metabolic engineering of the marine bacteria Neptunomonas concharum for the production of acetoin and meso-2,3-butanediol from acetate.</title>
        <authorList>
            <person name="Li W."/>
            <person name="Pu N."/>
            <person name="Liu C.-X."/>
            <person name="Yuan Q.-P."/>
            <person name="Li Z.-J."/>
        </authorList>
    </citation>
    <scope>NUCLEOTIDE SEQUENCE [LARGE SCALE GENOMIC DNA]</scope>
    <source>
        <strain evidence="10 11">JCM17730</strain>
    </source>
</reference>
<evidence type="ECO:0000256" key="2">
    <source>
        <dbReference type="ARBA" id="ARBA00023012"/>
    </source>
</evidence>
<dbReference type="GO" id="GO:0005829">
    <property type="term" value="C:cytosol"/>
    <property type="evidence" value="ECO:0007669"/>
    <property type="project" value="TreeGrafter"/>
</dbReference>
<feature type="domain" description="OmpR/PhoB-type" evidence="9">
    <location>
        <begin position="136"/>
        <end position="232"/>
    </location>
</feature>
<dbReference type="PROSITE" id="PS50110">
    <property type="entry name" value="RESPONSE_REGULATORY"/>
    <property type="match status" value="1"/>
</dbReference>
<dbReference type="SUPFAM" id="SSF52172">
    <property type="entry name" value="CheY-like"/>
    <property type="match status" value="1"/>
</dbReference>
<feature type="modified residue" description="4-aspartylphosphate" evidence="6">
    <location>
        <position position="55"/>
    </location>
</feature>
<dbReference type="Gene3D" id="1.10.10.10">
    <property type="entry name" value="Winged helix-like DNA-binding domain superfamily/Winged helix DNA-binding domain"/>
    <property type="match status" value="1"/>
</dbReference>
<accession>A0A5P1RB53</accession>
<dbReference type="Pfam" id="PF00072">
    <property type="entry name" value="Response_reg"/>
    <property type="match status" value="1"/>
</dbReference>
<gene>
    <name evidence="10" type="ORF">F0U83_08895</name>
</gene>
<evidence type="ECO:0000256" key="5">
    <source>
        <dbReference type="ARBA" id="ARBA00023163"/>
    </source>
</evidence>
<keyword evidence="2" id="KW-0902">Two-component regulatory system</keyword>
<dbReference type="AlphaFoldDB" id="A0A5P1RB53"/>
<organism evidence="10 11">
    <name type="scientific">Neptunomonas concharum</name>
    <dbReference type="NCBI Taxonomy" id="1031538"/>
    <lineage>
        <taxon>Bacteria</taxon>
        <taxon>Pseudomonadati</taxon>
        <taxon>Pseudomonadota</taxon>
        <taxon>Gammaproteobacteria</taxon>
        <taxon>Oceanospirillales</taxon>
        <taxon>Oceanospirillaceae</taxon>
        <taxon>Neptunomonas</taxon>
    </lineage>
</organism>
<dbReference type="InterPro" id="IPR011006">
    <property type="entry name" value="CheY-like_superfamily"/>
</dbReference>
<evidence type="ECO:0000256" key="6">
    <source>
        <dbReference type="PROSITE-ProRule" id="PRU00169"/>
    </source>
</evidence>
<dbReference type="GO" id="GO:0006355">
    <property type="term" value="P:regulation of DNA-templated transcription"/>
    <property type="evidence" value="ECO:0007669"/>
    <property type="project" value="InterPro"/>
</dbReference>
<proteinExistence type="predicted"/>
<dbReference type="Pfam" id="PF00486">
    <property type="entry name" value="Trans_reg_C"/>
    <property type="match status" value="1"/>
</dbReference>
<keyword evidence="5" id="KW-0804">Transcription</keyword>
<dbReference type="GO" id="GO:0032993">
    <property type="term" value="C:protein-DNA complex"/>
    <property type="evidence" value="ECO:0007669"/>
    <property type="project" value="TreeGrafter"/>
</dbReference>
<dbReference type="Proteomes" id="UP000324760">
    <property type="component" value="Chromosome"/>
</dbReference>
<dbReference type="InterPro" id="IPR001789">
    <property type="entry name" value="Sig_transdc_resp-reg_receiver"/>
</dbReference>
<dbReference type="GO" id="GO:0000156">
    <property type="term" value="F:phosphorelay response regulator activity"/>
    <property type="evidence" value="ECO:0007669"/>
    <property type="project" value="TreeGrafter"/>
</dbReference>
<dbReference type="InterPro" id="IPR001867">
    <property type="entry name" value="OmpR/PhoB-type_DNA-bd"/>
</dbReference>